<protein>
    <recommendedName>
        <fullName evidence="3">Sulfotransferase domain-containing protein</fullName>
    </recommendedName>
</protein>
<reference evidence="4 5" key="1">
    <citation type="submission" date="2022-12" db="EMBL/GenBank/DDBJ databases">
        <title>Chromosome-level genome of Tegillarca granosa.</title>
        <authorList>
            <person name="Kim J."/>
        </authorList>
    </citation>
    <scope>NUCLEOTIDE SEQUENCE [LARGE SCALE GENOMIC DNA]</scope>
    <source>
        <strain evidence="4">Teg-2019</strain>
        <tissue evidence="4">Adductor muscle</tissue>
    </source>
</reference>
<evidence type="ECO:0000259" key="3">
    <source>
        <dbReference type="Pfam" id="PF00685"/>
    </source>
</evidence>
<comment type="caution">
    <text evidence="4">The sequence shown here is derived from an EMBL/GenBank/DDBJ whole genome shotgun (WGS) entry which is preliminary data.</text>
</comment>
<dbReference type="PANTHER" id="PTHR11783">
    <property type="entry name" value="SULFOTRANSFERASE SULT"/>
    <property type="match status" value="1"/>
</dbReference>
<sequence>MVPKHKLVEKLSPRMYTSDMPLHFLPRQFAKKGRIICVFRNLKDLEVSFYHVIQKITFAEFDGSFDEFLKLFYNGDRSKRECGENS</sequence>
<name>A0ABQ9F9T7_TEGGR</name>
<keyword evidence="5" id="KW-1185">Reference proteome</keyword>
<proteinExistence type="inferred from homology"/>
<evidence type="ECO:0000256" key="1">
    <source>
        <dbReference type="ARBA" id="ARBA00005771"/>
    </source>
</evidence>
<feature type="domain" description="Sulfotransferase" evidence="3">
    <location>
        <begin position="7"/>
        <end position="76"/>
    </location>
</feature>
<comment type="similarity">
    <text evidence="1">Belongs to the sulfotransferase 1 family.</text>
</comment>
<dbReference type="Pfam" id="PF00685">
    <property type="entry name" value="Sulfotransfer_1"/>
    <property type="match status" value="1"/>
</dbReference>
<accession>A0ABQ9F9T7</accession>
<dbReference type="Proteomes" id="UP001217089">
    <property type="component" value="Unassembled WGS sequence"/>
</dbReference>
<evidence type="ECO:0000313" key="5">
    <source>
        <dbReference type="Proteomes" id="UP001217089"/>
    </source>
</evidence>
<keyword evidence="2" id="KW-0808">Transferase</keyword>
<dbReference type="EMBL" id="JARBDR010000342">
    <property type="protein sequence ID" value="KAJ8314107.1"/>
    <property type="molecule type" value="Genomic_DNA"/>
</dbReference>
<gene>
    <name evidence="4" type="ORF">KUTeg_008668</name>
</gene>
<dbReference type="InterPro" id="IPR000863">
    <property type="entry name" value="Sulfotransferase_dom"/>
</dbReference>
<organism evidence="4 5">
    <name type="scientific">Tegillarca granosa</name>
    <name type="common">Malaysian cockle</name>
    <name type="synonym">Anadara granosa</name>
    <dbReference type="NCBI Taxonomy" id="220873"/>
    <lineage>
        <taxon>Eukaryota</taxon>
        <taxon>Metazoa</taxon>
        <taxon>Spiralia</taxon>
        <taxon>Lophotrochozoa</taxon>
        <taxon>Mollusca</taxon>
        <taxon>Bivalvia</taxon>
        <taxon>Autobranchia</taxon>
        <taxon>Pteriomorphia</taxon>
        <taxon>Arcoida</taxon>
        <taxon>Arcoidea</taxon>
        <taxon>Arcidae</taxon>
        <taxon>Tegillarca</taxon>
    </lineage>
</organism>
<dbReference type="SUPFAM" id="SSF52540">
    <property type="entry name" value="P-loop containing nucleoside triphosphate hydrolases"/>
    <property type="match status" value="1"/>
</dbReference>
<evidence type="ECO:0000256" key="2">
    <source>
        <dbReference type="ARBA" id="ARBA00022679"/>
    </source>
</evidence>
<dbReference type="Gene3D" id="3.40.50.300">
    <property type="entry name" value="P-loop containing nucleotide triphosphate hydrolases"/>
    <property type="match status" value="1"/>
</dbReference>
<evidence type="ECO:0000313" key="4">
    <source>
        <dbReference type="EMBL" id="KAJ8314107.1"/>
    </source>
</evidence>
<dbReference type="InterPro" id="IPR027417">
    <property type="entry name" value="P-loop_NTPase"/>
</dbReference>